<evidence type="ECO:0000313" key="3">
    <source>
        <dbReference type="EMBL" id="TWE07376.1"/>
    </source>
</evidence>
<sequence length="1114" mass="120916">MSHMHEELEVGQHLDQALRTAVTSLAQLMERMSRSATDKNRAAAAAERDRAQALAGQQRQSEAQQRSEQLDSKRAAERAWLDQRDAARHAYGPWTRDTAVERGDRLSASRAWARAAGWAEQDPRAAEAAANLHDRIVSAFGVEPAAILASVETGTGHPTGVPAGRMSVREAADLADKYAPHYYTAHHADRLGPIRGGGPANPVQEKFVADWRHWAQHCDLPRDTLMREWARHTGLADLLDDARFAGEPAEQGRALADVWDADAPTREQQEYQAQQQRLAAAGLPDDPAVGTQLVAGDRSYLRTGEIPTTDQPRLAQAWRSAAYAAAVDPSDQAAAAAQENIASMFQRRWNIDPATYLADAVHDLAVTGTDRTRQADHDARVAAQTGQLQSGAEEISSAATAVVDEGELVVLPANKANPDRGVSPTKAATDEERQHRQQAWVQAFETFMGSEPGDAFAQAESASAWNALDIKDRWPLFWKEYDTERARTVRTPNAEAFVAAGRGTLPGAVADPAPQLQQKPAATVVEEEREDQTTQQSPVATTEAPVADRGAAPSKAATAAERDHRARSWQLAEARYRDGLDPSMTPEQAGKAWAELPTSERYQRYWAVYDEPTAQETPGPQNAQTSEPLTTAPLDEPTAAAAPAELEAVSRERVLELNESAAVFYADQLRPGTAGHEYIADRVGEQAITSGQWRLGYAPGEWTGLARHLRDQVGATDAEIVAAGLGRVSSRGNVIDAFRNRAMAAITDTDGSVVGFYGRDLTGEDRNPKHLNTGSTPAYSKGEHVFGLHEATSGGRLVRAEAMFDAIALTEASDGQLQGIAPLGTALTDAQADKIAAAARTREDRRVWVATDNDAGGRRQVETDFWKFTGRGLDVREIGLAAGADPAQMWQESPEKLTALVSYPDLANSAALGVMDTTIGRERDALTVGDADAFERLDVVEHELSSMVATDLDRDLLRTHVQAELDRLRTRETDTSTRSGQVLDQLDATREQEDAHDAPQVQDGEREQQLRDQQAELREEASTAYGQEQLAQSELANDAVAAETEVVVPYNRAAASDLSQVSPQAARARAVSAHGFSRSTQAALDDTHAAGKQWQPRRGSGQDQQNSRTKGMRR</sequence>
<keyword evidence="4" id="KW-1185">Reference proteome</keyword>
<dbReference type="GO" id="GO:0005737">
    <property type="term" value="C:cytoplasm"/>
    <property type="evidence" value="ECO:0007669"/>
    <property type="project" value="TreeGrafter"/>
</dbReference>
<evidence type="ECO:0000259" key="2">
    <source>
        <dbReference type="Pfam" id="PF08275"/>
    </source>
</evidence>
<dbReference type="GO" id="GO:0006269">
    <property type="term" value="P:DNA replication, synthesis of primer"/>
    <property type="evidence" value="ECO:0007669"/>
    <property type="project" value="TreeGrafter"/>
</dbReference>
<reference evidence="3 4" key="1">
    <citation type="submission" date="2019-06" db="EMBL/GenBank/DDBJ databases">
        <title>Sequencing the genomes of 1000 actinobacteria strains.</title>
        <authorList>
            <person name="Klenk H.-P."/>
        </authorList>
    </citation>
    <scope>NUCLEOTIDE SEQUENCE [LARGE SCALE GENOMIC DNA]</scope>
    <source>
        <strain evidence="3 4">DSM 19560</strain>
    </source>
</reference>
<name>A0A561DVI8_9MICO</name>
<gene>
    <name evidence="3" type="ORF">BKA23_3389</name>
</gene>
<dbReference type="OrthoDB" id="4860179at2"/>
<proteinExistence type="predicted"/>
<dbReference type="PANTHER" id="PTHR30313:SF2">
    <property type="entry name" value="DNA PRIMASE"/>
    <property type="match status" value="1"/>
</dbReference>
<feature type="region of interest" description="Disordered" evidence="1">
    <location>
        <begin position="1070"/>
        <end position="1114"/>
    </location>
</feature>
<feature type="region of interest" description="Disordered" evidence="1">
    <location>
        <begin position="577"/>
        <end position="596"/>
    </location>
</feature>
<protein>
    <submittedName>
        <fullName evidence="3">DNA primase catalytic core</fullName>
    </submittedName>
</protein>
<dbReference type="RefSeq" id="WP_145230612.1">
    <property type="nucleotide sequence ID" value="NZ_VIVQ01000005.1"/>
</dbReference>
<dbReference type="InterPro" id="IPR013264">
    <property type="entry name" value="DNAG_N"/>
</dbReference>
<dbReference type="InterPro" id="IPR037068">
    <property type="entry name" value="DNA_primase_core_N_sf"/>
</dbReference>
<organism evidence="3 4">
    <name type="scientific">Rudaeicoccus suwonensis</name>
    <dbReference type="NCBI Taxonomy" id="657409"/>
    <lineage>
        <taxon>Bacteria</taxon>
        <taxon>Bacillati</taxon>
        <taxon>Actinomycetota</taxon>
        <taxon>Actinomycetes</taxon>
        <taxon>Micrococcales</taxon>
        <taxon>Dermacoccaceae</taxon>
        <taxon>Rudaeicoccus</taxon>
    </lineage>
</organism>
<feature type="compositionally biased region" description="Basic and acidic residues" evidence="1">
    <location>
        <begin position="32"/>
        <end position="51"/>
    </location>
</feature>
<feature type="compositionally biased region" description="Polar residues" evidence="1">
    <location>
        <begin position="614"/>
        <end position="626"/>
    </location>
</feature>
<dbReference type="Gene3D" id="3.40.1360.10">
    <property type="match status" value="1"/>
</dbReference>
<feature type="compositionally biased region" description="Basic and acidic residues" evidence="1">
    <location>
        <begin position="987"/>
        <end position="1021"/>
    </location>
</feature>
<feature type="domain" description="DNA primase DNAG catalytic core N-terminal" evidence="2">
    <location>
        <begin position="666"/>
        <end position="791"/>
    </location>
</feature>
<dbReference type="EMBL" id="VIVQ01000005">
    <property type="protein sequence ID" value="TWE07376.1"/>
    <property type="molecule type" value="Genomic_DNA"/>
</dbReference>
<feature type="compositionally biased region" description="Low complexity" evidence="1">
    <location>
        <begin position="52"/>
        <end position="67"/>
    </location>
</feature>
<accession>A0A561DVI8</accession>
<feature type="region of interest" description="Disordered" evidence="1">
    <location>
        <begin position="968"/>
        <end position="1025"/>
    </location>
</feature>
<feature type="compositionally biased region" description="Polar residues" evidence="1">
    <location>
        <begin position="1101"/>
        <end position="1114"/>
    </location>
</feature>
<dbReference type="AlphaFoldDB" id="A0A561DVI8"/>
<dbReference type="SUPFAM" id="SSF56731">
    <property type="entry name" value="DNA primase core"/>
    <property type="match status" value="1"/>
</dbReference>
<dbReference type="PANTHER" id="PTHR30313">
    <property type="entry name" value="DNA PRIMASE"/>
    <property type="match status" value="1"/>
</dbReference>
<dbReference type="Proteomes" id="UP000318297">
    <property type="component" value="Unassembled WGS sequence"/>
</dbReference>
<evidence type="ECO:0000256" key="1">
    <source>
        <dbReference type="SAM" id="MobiDB-lite"/>
    </source>
</evidence>
<dbReference type="Gene3D" id="3.90.980.10">
    <property type="entry name" value="DNA primase, catalytic core, N-terminal domain"/>
    <property type="match status" value="1"/>
</dbReference>
<feature type="region of interest" description="Disordered" evidence="1">
    <location>
        <begin position="32"/>
        <end position="76"/>
    </location>
</feature>
<dbReference type="Pfam" id="PF13155">
    <property type="entry name" value="Toprim_2"/>
    <property type="match status" value="1"/>
</dbReference>
<dbReference type="InterPro" id="IPR050219">
    <property type="entry name" value="DnaG_primase"/>
</dbReference>
<evidence type="ECO:0000313" key="4">
    <source>
        <dbReference type="Proteomes" id="UP000318297"/>
    </source>
</evidence>
<feature type="region of interest" description="Disordered" evidence="1">
    <location>
        <begin position="613"/>
        <end position="634"/>
    </location>
</feature>
<feature type="region of interest" description="Disordered" evidence="1">
    <location>
        <begin position="506"/>
        <end position="566"/>
    </location>
</feature>
<dbReference type="Pfam" id="PF08275">
    <property type="entry name" value="DNAG_N"/>
    <property type="match status" value="1"/>
</dbReference>
<comment type="caution">
    <text evidence="3">The sequence shown here is derived from an EMBL/GenBank/DDBJ whole genome shotgun (WGS) entry which is preliminary data.</text>
</comment>